<dbReference type="PROSITE" id="PS01124">
    <property type="entry name" value="HTH_ARAC_FAMILY_2"/>
    <property type="match status" value="1"/>
</dbReference>
<dbReference type="SUPFAM" id="SSF51215">
    <property type="entry name" value="Regulatory protein AraC"/>
    <property type="match status" value="1"/>
</dbReference>
<dbReference type="InterPro" id="IPR037923">
    <property type="entry name" value="HTH-like"/>
</dbReference>
<dbReference type="RefSeq" id="WP_123204145.1">
    <property type="nucleotide sequence ID" value="NZ_RBEE01000002.1"/>
</dbReference>
<comment type="caution">
    <text evidence="5">The sequence shown here is derived from an EMBL/GenBank/DDBJ whole genome shotgun (WGS) entry which is preliminary data.</text>
</comment>
<protein>
    <submittedName>
        <fullName evidence="5">AraC family transcriptional regulator</fullName>
    </submittedName>
</protein>
<dbReference type="Pfam" id="PF02311">
    <property type="entry name" value="AraC_binding"/>
    <property type="match status" value="1"/>
</dbReference>
<dbReference type="InterPro" id="IPR018060">
    <property type="entry name" value="HTH_AraC"/>
</dbReference>
<feature type="domain" description="HTH araC/xylS-type" evidence="4">
    <location>
        <begin position="192"/>
        <end position="290"/>
    </location>
</feature>
<evidence type="ECO:0000256" key="3">
    <source>
        <dbReference type="ARBA" id="ARBA00023163"/>
    </source>
</evidence>
<sequence>MNNYFKYLPVSDEEKIWGLYVLNAGCTRIEPEQAYPYKNHPSHHNFTWDNGRVLNEFQLIYITKGQGTFESESAGKQEIAAGNIILLFPGERHRYKPNRETGWDEYWIGFKGGIVENLISNNFFNKEIPITDLGFNERILSSLLEIIERSKEEKSGYQSLISGAVLYLLGHIHSSTKQIGFDGKEELVKMIDKARLILRANIDENISPEQVACELKLSYSYFRKVFKTYVGISPGQYLIQLKIQRAKEHLLNPEKSIKQIAYDLNFESNFYFSKIFKDKTGLTPNQYRDMQNIKMKSAKV</sequence>
<dbReference type="Gene3D" id="1.10.10.60">
    <property type="entry name" value="Homeodomain-like"/>
    <property type="match status" value="2"/>
</dbReference>
<accession>A0A3N0C2I4</accession>
<dbReference type="SMART" id="SM00342">
    <property type="entry name" value="HTH_ARAC"/>
    <property type="match status" value="1"/>
</dbReference>
<dbReference type="OrthoDB" id="9782911at2"/>
<dbReference type="PROSITE" id="PS00041">
    <property type="entry name" value="HTH_ARAC_FAMILY_1"/>
    <property type="match status" value="1"/>
</dbReference>
<dbReference type="PANTHER" id="PTHR43280:SF30">
    <property type="entry name" value="MMSAB OPERON REGULATORY PROTEIN"/>
    <property type="match status" value="1"/>
</dbReference>
<evidence type="ECO:0000256" key="2">
    <source>
        <dbReference type="ARBA" id="ARBA00023125"/>
    </source>
</evidence>
<organism evidence="5 6">
    <name type="scientific">Pedobacter jejuensis</name>
    <dbReference type="NCBI Taxonomy" id="1268550"/>
    <lineage>
        <taxon>Bacteria</taxon>
        <taxon>Pseudomonadati</taxon>
        <taxon>Bacteroidota</taxon>
        <taxon>Sphingobacteriia</taxon>
        <taxon>Sphingobacteriales</taxon>
        <taxon>Sphingobacteriaceae</taxon>
        <taxon>Pedobacter</taxon>
    </lineage>
</organism>
<dbReference type="EMBL" id="RBEE01000002">
    <property type="protein sequence ID" value="RNL56634.1"/>
    <property type="molecule type" value="Genomic_DNA"/>
</dbReference>
<gene>
    <name evidence="5" type="ORF">D7004_01720</name>
</gene>
<dbReference type="Proteomes" id="UP000274046">
    <property type="component" value="Unassembled WGS sequence"/>
</dbReference>
<evidence type="ECO:0000313" key="5">
    <source>
        <dbReference type="EMBL" id="RNL56634.1"/>
    </source>
</evidence>
<dbReference type="GO" id="GO:0003700">
    <property type="term" value="F:DNA-binding transcription factor activity"/>
    <property type="evidence" value="ECO:0007669"/>
    <property type="project" value="InterPro"/>
</dbReference>
<reference evidence="5 6" key="1">
    <citation type="submission" date="2018-10" db="EMBL/GenBank/DDBJ databases">
        <title>Genome sequencing of Pedobacter jejuensis TNB23.</title>
        <authorList>
            <person name="Cho Y.-J."/>
            <person name="Cho A."/>
            <person name="Kim O.-S."/>
        </authorList>
    </citation>
    <scope>NUCLEOTIDE SEQUENCE [LARGE SCALE GENOMIC DNA]</scope>
    <source>
        <strain evidence="5 6">TNB23</strain>
    </source>
</reference>
<dbReference type="PRINTS" id="PR00032">
    <property type="entry name" value="HTHARAC"/>
</dbReference>
<keyword evidence="6" id="KW-1185">Reference proteome</keyword>
<proteinExistence type="predicted"/>
<dbReference type="GO" id="GO:0043565">
    <property type="term" value="F:sequence-specific DNA binding"/>
    <property type="evidence" value="ECO:0007669"/>
    <property type="project" value="InterPro"/>
</dbReference>
<dbReference type="SUPFAM" id="SSF46689">
    <property type="entry name" value="Homeodomain-like"/>
    <property type="match status" value="2"/>
</dbReference>
<dbReference type="Gene3D" id="2.60.120.280">
    <property type="entry name" value="Regulatory protein AraC"/>
    <property type="match status" value="1"/>
</dbReference>
<dbReference type="InterPro" id="IPR003313">
    <property type="entry name" value="AraC-bd"/>
</dbReference>
<dbReference type="InterPro" id="IPR020449">
    <property type="entry name" value="Tscrpt_reg_AraC-type_HTH"/>
</dbReference>
<keyword evidence="2" id="KW-0238">DNA-binding</keyword>
<dbReference type="AlphaFoldDB" id="A0A3N0C2I4"/>
<name>A0A3N0C2I4_9SPHI</name>
<dbReference type="InterPro" id="IPR018062">
    <property type="entry name" value="HTH_AraC-typ_CS"/>
</dbReference>
<dbReference type="PANTHER" id="PTHR43280">
    <property type="entry name" value="ARAC-FAMILY TRANSCRIPTIONAL REGULATOR"/>
    <property type="match status" value="1"/>
</dbReference>
<dbReference type="Pfam" id="PF12833">
    <property type="entry name" value="HTH_18"/>
    <property type="match status" value="1"/>
</dbReference>
<keyword evidence="3" id="KW-0804">Transcription</keyword>
<keyword evidence="1" id="KW-0805">Transcription regulation</keyword>
<dbReference type="InterPro" id="IPR009057">
    <property type="entry name" value="Homeodomain-like_sf"/>
</dbReference>
<evidence type="ECO:0000313" key="6">
    <source>
        <dbReference type="Proteomes" id="UP000274046"/>
    </source>
</evidence>
<evidence type="ECO:0000256" key="1">
    <source>
        <dbReference type="ARBA" id="ARBA00023015"/>
    </source>
</evidence>
<evidence type="ECO:0000259" key="4">
    <source>
        <dbReference type="PROSITE" id="PS01124"/>
    </source>
</evidence>